<sequence>RNIDKIVNKLRESGLDSHAELISRAGARKDLKKFVDFEVWPPYTDLSEVEITEPSELEQIRRLKALLLNMTIIGRPKKDISKISLVIRDNLENVIPVYIAQERLNSATRQVRADFADIEANSFELQLALKTDKAVLAKLKNIKTPVSDGGASSIALQFDISGKTEYLPVEYQIQATESKTTQVEGEIAANEERYGYYKNLLALNKKLLAELKNKTFSYYTIQQFHSFLTALVDSYESKELKSYLNSYIKRIENRISASAPVTGKPSVSAV</sequence>
<organism evidence="1">
    <name type="scientific">marine sediment metagenome</name>
    <dbReference type="NCBI Taxonomy" id="412755"/>
    <lineage>
        <taxon>unclassified sequences</taxon>
        <taxon>metagenomes</taxon>
        <taxon>ecological metagenomes</taxon>
    </lineage>
</organism>
<gene>
    <name evidence="1" type="ORF">S01H1_36229</name>
</gene>
<dbReference type="AlphaFoldDB" id="X0VQI3"/>
<proteinExistence type="predicted"/>
<dbReference type="EMBL" id="BARS01022684">
    <property type="protein sequence ID" value="GAG02831.1"/>
    <property type="molecule type" value="Genomic_DNA"/>
</dbReference>
<reference evidence="1" key="1">
    <citation type="journal article" date="2014" name="Front. Microbiol.">
        <title>High frequency of phylogenetically diverse reductive dehalogenase-homologous genes in deep subseafloor sedimentary metagenomes.</title>
        <authorList>
            <person name="Kawai M."/>
            <person name="Futagami T."/>
            <person name="Toyoda A."/>
            <person name="Takaki Y."/>
            <person name="Nishi S."/>
            <person name="Hori S."/>
            <person name="Arai W."/>
            <person name="Tsubouchi T."/>
            <person name="Morono Y."/>
            <person name="Uchiyama I."/>
            <person name="Ito T."/>
            <person name="Fujiyama A."/>
            <person name="Inagaki F."/>
            <person name="Takami H."/>
        </authorList>
    </citation>
    <scope>NUCLEOTIDE SEQUENCE</scope>
    <source>
        <strain evidence="1">Expedition CK06-06</strain>
    </source>
</reference>
<protein>
    <submittedName>
        <fullName evidence="1">Uncharacterized protein</fullName>
    </submittedName>
</protein>
<feature type="non-terminal residue" evidence="1">
    <location>
        <position position="270"/>
    </location>
</feature>
<name>X0VQI3_9ZZZZ</name>
<accession>X0VQI3</accession>
<comment type="caution">
    <text evidence="1">The sequence shown here is derived from an EMBL/GenBank/DDBJ whole genome shotgun (WGS) entry which is preliminary data.</text>
</comment>
<feature type="non-terminal residue" evidence="1">
    <location>
        <position position="1"/>
    </location>
</feature>
<evidence type="ECO:0000313" key="1">
    <source>
        <dbReference type="EMBL" id="GAG02831.1"/>
    </source>
</evidence>